<dbReference type="SUPFAM" id="SSF54427">
    <property type="entry name" value="NTF2-like"/>
    <property type="match status" value="1"/>
</dbReference>
<dbReference type="Gene3D" id="1.10.10.10">
    <property type="entry name" value="Winged helix-like DNA-binding domain superfamily/Winged helix DNA-binding domain"/>
    <property type="match status" value="1"/>
</dbReference>
<evidence type="ECO:0000259" key="3">
    <source>
        <dbReference type="Pfam" id="PF04542"/>
    </source>
</evidence>
<sequence length="330" mass="35876">MTAPDPPRGQARPRHGDAIRDGATARTDTATAAFEAHRPRLLRIAYRMLGSRSEAEDIVQDAWLRWVAADRADVASPDRFLARIVTRLCLDQIKSARARRESYVGPWLPEPLIESGTDVVDEDGLTLTLMLALERLSPLERAAFLLHDVFGLPLGEVAETLEREAAAVRQLAVRARRNVRSARPRYPVTRDEGERVARAFFEASASGDVARLRTLLADRASLSSDGGGKVPAFVNPIRGLERLLRLYAGVRRKGGNGRAALVAFAWIDGLPGYVSRERGGLLQTTALAIENGRIGANYITRNPDKLRHVARAVAARPGRTAGDGTGAGPS</sequence>
<evidence type="ECO:0000313" key="6">
    <source>
        <dbReference type="Proteomes" id="UP001355206"/>
    </source>
</evidence>
<feature type="domain" description="RNA polymerase sigma factor 70 region 4 type 2" evidence="4">
    <location>
        <begin position="129"/>
        <end position="177"/>
    </location>
</feature>
<dbReference type="SUPFAM" id="SSF88946">
    <property type="entry name" value="Sigma2 domain of RNA polymerase sigma factors"/>
    <property type="match status" value="1"/>
</dbReference>
<dbReference type="Proteomes" id="UP001355206">
    <property type="component" value="Unassembled WGS sequence"/>
</dbReference>
<dbReference type="EMBL" id="MLCA01000001">
    <property type="protein sequence ID" value="MEE7489525.1"/>
    <property type="molecule type" value="Genomic_DNA"/>
</dbReference>
<dbReference type="InterPro" id="IPR014284">
    <property type="entry name" value="RNA_pol_sigma-70_dom"/>
</dbReference>
<dbReference type="SUPFAM" id="SSF88659">
    <property type="entry name" value="Sigma3 and sigma4 domains of RNA polymerase sigma factors"/>
    <property type="match status" value="1"/>
</dbReference>
<name>A0ABU7TIF2_9HYPH</name>
<proteinExistence type="predicted"/>
<feature type="region of interest" description="Disordered" evidence="2">
    <location>
        <begin position="1"/>
        <end position="25"/>
    </location>
</feature>
<dbReference type="InterPro" id="IPR013249">
    <property type="entry name" value="RNA_pol_sigma70_r4_t2"/>
</dbReference>
<organism evidence="5 6">
    <name type="scientific">Methylobacterium oryzae</name>
    <dbReference type="NCBI Taxonomy" id="334852"/>
    <lineage>
        <taxon>Bacteria</taxon>
        <taxon>Pseudomonadati</taxon>
        <taxon>Pseudomonadota</taxon>
        <taxon>Alphaproteobacteria</taxon>
        <taxon>Hyphomicrobiales</taxon>
        <taxon>Methylobacteriaceae</taxon>
        <taxon>Methylobacterium</taxon>
    </lineage>
</organism>
<dbReference type="Pfam" id="PF04542">
    <property type="entry name" value="Sigma70_r2"/>
    <property type="match status" value="1"/>
</dbReference>
<comment type="subunit">
    <text evidence="1">Interacts transiently with the RNA polymerase catalytic core formed by RpoA, RpoB, RpoC and RpoZ (2 alpha, 1 beta, 1 beta' and 1 omega subunit) to form the RNA polymerase holoenzyme that can initiate transcription.</text>
</comment>
<dbReference type="PANTHER" id="PTHR30173:SF36">
    <property type="entry name" value="ECF RNA POLYMERASE SIGMA FACTOR SIGJ"/>
    <property type="match status" value="1"/>
</dbReference>
<dbReference type="InterPro" id="IPR032710">
    <property type="entry name" value="NTF2-like_dom_sf"/>
</dbReference>
<dbReference type="RefSeq" id="WP_331300768.1">
    <property type="nucleotide sequence ID" value="NZ_MLCA01000001.1"/>
</dbReference>
<gene>
    <name evidence="5" type="ORF">MOTC310_03185</name>
</gene>
<dbReference type="Gene3D" id="1.10.1740.10">
    <property type="match status" value="1"/>
</dbReference>
<dbReference type="InterPro" id="IPR036388">
    <property type="entry name" value="WH-like_DNA-bd_sf"/>
</dbReference>
<reference evidence="5 6" key="1">
    <citation type="journal article" date="2012" name="Genet. Mol. Biol.">
        <title>Analysis of 16S rRNA and mxaF genes revealing insights into Methylobacterium niche-specific plant association.</title>
        <authorList>
            <person name="Dourado M.N."/>
            <person name="Andreote F.D."/>
            <person name="Dini-Andreote F."/>
            <person name="Conti R."/>
            <person name="Araujo J.M."/>
            <person name="Araujo W.L."/>
        </authorList>
    </citation>
    <scope>NUCLEOTIDE SEQUENCE [LARGE SCALE GENOMIC DNA]</scope>
    <source>
        <strain evidence="5 6">TC3-10</strain>
    </source>
</reference>
<protein>
    <submittedName>
        <fullName evidence="5">RNA polymerase sigma factor SigJ</fullName>
    </submittedName>
</protein>
<feature type="domain" description="RNA polymerase sigma-70 region 2" evidence="3">
    <location>
        <begin position="34"/>
        <end position="97"/>
    </location>
</feature>
<evidence type="ECO:0000259" key="4">
    <source>
        <dbReference type="Pfam" id="PF08281"/>
    </source>
</evidence>
<dbReference type="NCBIfam" id="TIGR02937">
    <property type="entry name" value="sigma70-ECF"/>
    <property type="match status" value="1"/>
</dbReference>
<dbReference type="InterPro" id="IPR013325">
    <property type="entry name" value="RNA_pol_sigma_r2"/>
</dbReference>
<dbReference type="InterPro" id="IPR007627">
    <property type="entry name" value="RNA_pol_sigma70_r2"/>
</dbReference>
<evidence type="ECO:0000313" key="5">
    <source>
        <dbReference type="EMBL" id="MEE7489525.1"/>
    </source>
</evidence>
<evidence type="ECO:0000256" key="1">
    <source>
        <dbReference type="ARBA" id="ARBA00011344"/>
    </source>
</evidence>
<dbReference type="InterPro" id="IPR052704">
    <property type="entry name" value="ECF_Sigma-70_Domain"/>
</dbReference>
<accession>A0ABU7TIF2</accession>
<evidence type="ECO:0000256" key="2">
    <source>
        <dbReference type="SAM" id="MobiDB-lite"/>
    </source>
</evidence>
<dbReference type="NCBIfam" id="NF007214">
    <property type="entry name" value="PRK09636.1"/>
    <property type="match status" value="1"/>
</dbReference>
<dbReference type="InterPro" id="IPR013324">
    <property type="entry name" value="RNA_pol_sigma_r3/r4-like"/>
</dbReference>
<comment type="caution">
    <text evidence="5">The sequence shown here is derived from an EMBL/GenBank/DDBJ whole genome shotgun (WGS) entry which is preliminary data.</text>
</comment>
<keyword evidence="6" id="KW-1185">Reference proteome</keyword>
<dbReference type="PANTHER" id="PTHR30173">
    <property type="entry name" value="SIGMA 19 FACTOR"/>
    <property type="match status" value="1"/>
</dbReference>
<dbReference type="Pfam" id="PF08281">
    <property type="entry name" value="Sigma70_r4_2"/>
    <property type="match status" value="1"/>
</dbReference>